<evidence type="ECO:0000256" key="2">
    <source>
        <dbReference type="SAM" id="MobiDB-lite"/>
    </source>
</evidence>
<feature type="region of interest" description="Disordered" evidence="2">
    <location>
        <begin position="431"/>
        <end position="450"/>
    </location>
</feature>
<dbReference type="PROSITE" id="PS50011">
    <property type="entry name" value="PROTEIN_KINASE_DOM"/>
    <property type="match status" value="1"/>
</dbReference>
<accession>A0AA36C886</accession>
<feature type="compositionally biased region" description="Low complexity" evidence="2">
    <location>
        <begin position="402"/>
        <end position="411"/>
    </location>
</feature>
<name>A0AA36C886_9BILA</name>
<dbReference type="Proteomes" id="UP001177023">
    <property type="component" value="Unassembled WGS sequence"/>
</dbReference>
<feature type="region of interest" description="Disordered" evidence="2">
    <location>
        <begin position="387"/>
        <end position="417"/>
    </location>
</feature>
<feature type="domain" description="Protein kinase" evidence="3">
    <location>
        <begin position="102"/>
        <end position="379"/>
    </location>
</feature>
<dbReference type="AlphaFoldDB" id="A0AA36C886"/>
<dbReference type="GO" id="GO:0005524">
    <property type="term" value="F:ATP binding"/>
    <property type="evidence" value="ECO:0007669"/>
    <property type="project" value="InterPro"/>
</dbReference>
<proteinExistence type="predicted"/>
<dbReference type="Gene3D" id="1.10.510.10">
    <property type="entry name" value="Transferase(Phosphotransferase) domain 1"/>
    <property type="match status" value="1"/>
</dbReference>
<dbReference type="CDD" id="cd14016">
    <property type="entry name" value="STKc_CK1"/>
    <property type="match status" value="1"/>
</dbReference>
<reference evidence="4" key="1">
    <citation type="submission" date="2023-06" db="EMBL/GenBank/DDBJ databases">
        <authorList>
            <person name="Delattre M."/>
        </authorList>
    </citation>
    <scope>NUCLEOTIDE SEQUENCE</scope>
    <source>
        <strain evidence="4">AF72</strain>
    </source>
</reference>
<evidence type="ECO:0000313" key="4">
    <source>
        <dbReference type="EMBL" id="CAJ0563949.1"/>
    </source>
</evidence>
<evidence type="ECO:0000313" key="5">
    <source>
        <dbReference type="Proteomes" id="UP001177023"/>
    </source>
</evidence>
<dbReference type="EMBL" id="CATQJA010000764">
    <property type="protein sequence ID" value="CAJ0563949.1"/>
    <property type="molecule type" value="Genomic_DNA"/>
</dbReference>
<sequence length="519" mass="59736">MHPPFVRHIFFGRKVKPDEAVRKPGRFLAGCQIDSTGQGEKNPLNQQVYVQTQPQRPNVVFAADGQPLTPSSNLDSWNNAVMDMDRTMAIRAKIGLKVANRFQVVQKINFGSYGTIYSAVDLKENGKLVAVKFETSTEDAHLKYEYEVYRVLAGGPKKKRRKVTIPGVPRVYWFGEEFGGQRMMVMSLLGPSLENLFTYCDRSFCRKTIMALGNQMIDRLKWLHERGYVHRDLKPENFLVGIENEERTLFLIDFGLARRYRYRDGDNLVHIPHRKGKNLVGTAKYASLNSHLGMELSRRDDIESFVYIMAELCCGELPWKESKSKGRYRTKQQSYNRIRNIKETVDWKLSCPPLAELFAYSKAMGFMEAPDYEKIRAWIAGIGTWTGGEDRQENRNKGRNKSTSSSTAESSPAGNNQEMTELAERVGLVRVTTSDPPNPGMVWNSTSTQDRQKRIPGRLFRPCRWTKTDPDWDYNWILRRESSDEERARYLALFKWAQPVTIVPSYPNPPPQNQMSQFE</sequence>
<dbReference type="InterPro" id="IPR000719">
    <property type="entry name" value="Prot_kinase_dom"/>
</dbReference>
<gene>
    <name evidence="4" type="ORF">MSPICULIGERA_LOCUS2649</name>
</gene>
<protein>
    <recommendedName>
        <fullName evidence="1">non-specific serine/threonine protein kinase</fullName>
        <ecNumber evidence="1">2.7.11.1</ecNumber>
    </recommendedName>
</protein>
<dbReference type="InterPro" id="IPR011009">
    <property type="entry name" value="Kinase-like_dom_sf"/>
</dbReference>
<keyword evidence="5" id="KW-1185">Reference proteome</keyword>
<dbReference type="EC" id="2.7.11.1" evidence="1"/>
<dbReference type="PANTHER" id="PTHR11909">
    <property type="entry name" value="CASEIN KINASE-RELATED"/>
    <property type="match status" value="1"/>
</dbReference>
<dbReference type="SUPFAM" id="SSF56112">
    <property type="entry name" value="Protein kinase-like (PK-like)"/>
    <property type="match status" value="1"/>
</dbReference>
<dbReference type="InterPro" id="IPR008271">
    <property type="entry name" value="Ser/Thr_kinase_AS"/>
</dbReference>
<evidence type="ECO:0000256" key="1">
    <source>
        <dbReference type="ARBA" id="ARBA00012513"/>
    </source>
</evidence>
<dbReference type="PROSITE" id="PS00108">
    <property type="entry name" value="PROTEIN_KINASE_ST"/>
    <property type="match status" value="1"/>
</dbReference>
<dbReference type="Pfam" id="PF00069">
    <property type="entry name" value="Pkinase"/>
    <property type="match status" value="1"/>
</dbReference>
<dbReference type="GO" id="GO:0004674">
    <property type="term" value="F:protein serine/threonine kinase activity"/>
    <property type="evidence" value="ECO:0007669"/>
    <property type="project" value="UniProtKB-EC"/>
</dbReference>
<comment type="caution">
    <text evidence="4">The sequence shown here is derived from an EMBL/GenBank/DDBJ whole genome shotgun (WGS) entry which is preliminary data.</text>
</comment>
<evidence type="ECO:0000259" key="3">
    <source>
        <dbReference type="PROSITE" id="PS50011"/>
    </source>
</evidence>
<dbReference type="SMART" id="SM00220">
    <property type="entry name" value="S_TKc"/>
    <property type="match status" value="1"/>
</dbReference>
<organism evidence="4 5">
    <name type="scientific">Mesorhabditis spiculigera</name>
    <dbReference type="NCBI Taxonomy" id="96644"/>
    <lineage>
        <taxon>Eukaryota</taxon>
        <taxon>Metazoa</taxon>
        <taxon>Ecdysozoa</taxon>
        <taxon>Nematoda</taxon>
        <taxon>Chromadorea</taxon>
        <taxon>Rhabditida</taxon>
        <taxon>Rhabditina</taxon>
        <taxon>Rhabditomorpha</taxon>
        <taxon>Rhabditoidea</taxon>
        <taxon>Rhabditidae</taxon>
        <taxon>Mesorhabditinae</taxon>
        <taxon>Mesorhabditis</taxon>
    </lineage>
</organism>
<dbReference type="InterPro" id="IPR050235">
    <property type="entry name" value="CK1_Ser-Thr_kinase"/>
</dbReference>
<feature type="non-terminal residue" evidence="4">
    <location>
        <position position="1"/>
    </location>
</feature>